<feature type="transmembrane region" description="Helical" evidence="1">
    <location>
        <begin position="66"/>
        <end position="90"/>
    </location>
</feature>
<dbReference type="EMBL" id="BARU01009026">
    <property type="protein sequence ID" value="GAH46768.1"/>
    <property type="molecule type" value="Genomic_DNA"/>
</dbReference>
<proteinExistence type="predicted"/>
<feature type="transmembrane region" description="Helical" evidence="1">
    <location>
        <begin position="5"/>
        <end position="28"/>
    </location>
</feature>
<gene>
    <name evidence="2" type="ORF">S03H2_17487</name>
</gene>
<keyword evidence="1" id="KW-1133">Transmembrane helix</keyword>
<organism evidence="2">
    <name type="scientific">marine sediment metagenome</name>
    <dbReference type="NCBI Taxonomy" id="412755"/>
    <lineage>
        <taxon>unclassified sequences</taxon>
        <taxon>metagenomes</taxon>
        <taxon>ecological metagenomes</taxon>
    </lineage>
</organism>
<keyword evidence="1" id="KW-0472">Membrane</keyword>
<evidence type="ECO:0000256" key="1">
    <source>
        <dbReference type="SAM" id="Phobius"/>
    </source>
</evidence>
<feature type="transmembrane region" description="Helical" evidence="1">
    <location>
        <begin position="96"/>
        <end position="118"/>
    </location>
</feature>
<evidence type="ECO:0000313" key="2">
    <source>
        <dbReference type="EMBL" id="GAH46768.1"/>
    </source>
</evidence>
<comment type="caution">
    <text evidence="2">The sequence shown here is derived from an EMBL/GenBank/DDBJ whole genome shotgun (WGS) entry which is preliminary data.</text>
</comment>
<protein>
    <submittedName>
        <fullName evidence="2">Uncharacterized protein</fullName>
    </submittedName>
</protein>
<accession>X1HN75</accession>
<dbReference type="AlphaFoldDB" id="X1HN75"/>
<name>X1HN75_9ZZZZ</name>
<keyword evidence="1" id="KW-0812">Transmembrane</keyword>
<reference evidence="2" key="1">
    <citation type="journal article" date="2014" name="Front. Microbiol.">
        <title>High frequency of phylogenetically diverse reductive dehalogenase-homologous genes in deep subseafloor sedimentary metagenomes.</title>
        <authorList>
            <person name="Kawai M."/>
            <person name="Futagami T."/>
            <person name="Toyoda A."/>
            <person name="Takaki Y."/>
            <person name="Nishi S."/>
            <person name="Hori S."/>
            <person name="Arai W."/>
            <person name="Tsubouchi T."/>
            <person name="Morono Y."/>
            <person name="Uchiyama I."/>
            <person name="Ito T."/>
            <person name="Fujiyama A."/>
            <person name="Inagaki F."/>
            <person name="Takami H."/>
        </authorList>
    </citation>
    <scope>NUCLEOTIDE SEQUENCE</scope>
    <source>
        <strain evidence="2">Expedition CK06-06</strain>
    </source>
</reference>
<sequence length="150" mass="17489">MKKRLILPSITIGVILVIFVFLANWFHFLNIPSFYGIISALGVSLILFSLFVIIEESEIIKVNKKYNFIFYFSYYSLTIYLVHHLLYFVFFESMNALMSQFAIVLTVVLIGLFLKLIYPKVDGTISIKMIISKLTNKIVMRLERKKDSDK</sequence>
<feature type="transmembrane region" description="Helical" evidence="1">
    <location>
        <begin position="34"/>
        <end position="54"/>
    </location>
</feature>